<keyword evidence="3" id="KW-1185">Reference proteome</keyword>
<dbReference type="Proteomes" id="UP000297890">
    <property type="component" value="Unassembled WGS sequence"/>
</dbReference>
<dbReference type="AlphaFoldDB" id="A0A4Z0FES3"/>
<protein>
    <submittedName>
        <fullName evidence="2">DUF2214 family protein</fullName>
    </submittedName>
</protein>
<comment type="caution">
    <text evidence="2">The sequence shown here is derived from an EMBL/GenBank/DDBJ whole genome shotgun (WGS) entry which is preliminary data.</text>
</comment>
<proteinExistence type="predicted"/>
<sequence>MTDALLAASHFIAILVMVTFLSIETALARPAWMPAAVERLPRYDRLYQLTLALVLITGILRLFAGAKGATFYLANPLFHVKISLFVVMILLALPVSRQLRAWQRARRSDPDWIPAQPALRRLRILLMLAAHLLVLIPILAALMARGYGLG</sequence>
<feature type="transmembrane region" description="Helical" evidence="1">
    <location>
        <begin position="76"/>
        <end position="96"/>
    </location>
</feature>
<keyword evidence="1" id="KW-1133">Transmembrane helix</keyword>
<feature type="transmembrane region" description="Helical" evidence="1">
    <location>
        <begin position="6"/>
        <end position="26"/>
    </location>
</feature>
<name>A0A4Z0FES3_9GAMM</name>
<gene>
    <name evidence="2" type="ORF">E4680_02650</name>
</gene>
<feature type="transmembrane region" description="Helical" evidence="1">
    <location>
        <begin position="46"/>
        <end position="64"/>
    </location>
</feature>
<dbReference type="OrthoDB" id="826511at2"/>
<keyword evidence="1" id="KW-0812">Transmembrane</keyword>
<dbReference type="EMBL" id="SRIO01000002">
    <property type="protein sequence ID" value="TFZ83928.1"/>
    <property type="molecule type" value="Genomic_DNA"/>
</dbReference>
<accession>A0A4Z0FES3</accession>
<organism evidence="2 3">
    <name type="scientific">Candidatus Macondimonas diazotrophica</name>
    <dbReference type="NCBI Taxonomy" id="2305248"/>
    <lineage>
        <taxon>Bacteria</taxon>
        <taxon>Pseudomonadati</taxon>
        <taxon>Pseudomonadota</taxon>
        <taxon>Gammaproteobacteria</taxon>
        <taxon>Chromatiales</taxon>
        <taxon>Ectothiorhodospiraceae</taxon>
        <taxon>Candidatus Macondimonas</taxon>
    </lineage>
</organism>
<evidence type="ECO:0000256" key="1">
    <source>
        <dbReference type="SAM" id="Phobius"/>
    </source>
</evidence>
<evidence type="ECO:0000313" key="2">
    <source>
        <dbReference type="EMBL" id="TFZ83928.1"/>
    </source>
</evidence>
<dbReference type="InterPro" id="IPR018706">
    <property type="entry name" value="DUF2214_membrane"/>
</dbReference>
<dbReference type="Pfam" id="PF09980">
    <property type="entry name" value="DUF2214"/>
    <property type="match status" value="1"/>
</dbReference>
<keyword evidence="1" id="KW-0472">Membrane</keyword>
<evidence type="ECO:0000313" key="3">
    <source>
        <dbReference type="Proteomes" id="UP000297890"/>
    </source>
</evidence>
<feature type="transmembrane region" description="Helical" evidence="1">
    <location>
        <begin position="124"/>
        <end position="144"/>
    </location>
</feature>
<reference evidence="2 3" key="1">
    <citation type="journal article" date="2019" name="ISME J.">
        <title>Candidatus Macondimonas diazotrophica, a novel gammaproteobacterial genus dominating crude-oil-contaminated coastal sediments.</title>
        <authorList>
            <person name="Karthikeyan S."/>
            <person name="Konstantinidis K."/>
        </authorList>
    </citation>
    <scope>NUCLEOTIDE SEQUENCE [LARGE SCALE GENOMIC DNA]</scope>
    <source>
        <strain evidence="2 3">KTK01</strain>
    </source>
</reference>